<evidence type="ECO:0000256" key="2">
    <source>
        <dbReference type="ARBA" id="ARBA00022741"/>
    </source>
</evidence>
<evidence type="ECO:0000256" key="4">
    <source>
        <dbReference type="ARBA" id="ARBA00022840"/>
    </source>
</evidence>
<evidence type="ECO:0000313" key="8">
    <source>
        <dbReference type="EMBL" id="CUU55465.1"/>
    </source>
</evidence>
<dbReference type="GO" id="GO:0034045">
    <property type="term" value="C:phagophore assembly site membrane"/>
    <property type="evidence" value="ECO:0007669"/>
    <property type="project" value="TreeGrafter"/>
</dbReference>
<keyword evidence="6" id="KW-1133">Transmembrane helix</keyword>
<dbReference type="SMART" id="SM00220">
    <property type="entry name" value="S_TKc"/>
    <property type="match status" value="1"/>
</dbReference>
<keyword evidence="3 8" id="KW-0418">Kinase</keyword>
<dbReference type="GO" id="GO:0005829">
    <property type="term" value="C:cytosol"/>
    <property type="evidence" value="ECO:0007669"/>
    <property type="project" value="TreeGrafter"/>
</dbReference>
<evidence type="ECO:0000256" key="6">
    <source>
        <dbReference type="SAM" id="Phobius"/>
    </source>
</evidence>
<dbReference type="Gene3D" id="1.10.510.10">
    <property type="entry name" value="Transferase(Phosphotransferase) domain 1"/>
    <property type="match status" value="1"/>
</dbReference>
<evidence type="ECO:0000259" key="7">
    <source>
        <dbReference type="PROSITE" id="PS50011"/>
    </source>
</evidence>
<dbReference type="PROSITE" id="PS50011">
    <property type="entry name" value="PROTEIN_KINASE_DOM"/>
    <property type="match status" value="1"/>
</dbReference>
<dbReference type="EMBL" id="FAOZ01000005">
    <property type="protein sequence ID" value="CUU55465.1"/>
    <property type="molecule type" value="Genomic_DNA"/>
</dbReference>
<dbReference type="GO" id="GO:0042594">
    <property type="term" value="P:response to starvation"/>
    <property type="evidence" value="ECO:0007669"/>
    <property type="project" value="TreeGrafter"/>
</dbReference>
<feature type="region of interest" description="Disordered" evidence="5">
    <location>
        <begin position="341"/>
        <end position="400"/>
    </location>
</feature>
<protein>
    <submittedName>
        <fullName evidence="8">Serine/threonine protein kinase</fullName>
    </submittedName>
</protein>
<feature type="region of interest" description="Disordered" evidence="5">
    <location>
        <begin position="1"/>
        <end position="28"/>
    </location>
</feature>
<evidence type="ECO:0000256" key="3">
    <source>
        <dbReference type="ARBA" id="ARBA00022777"/>
    </source>
</evidence>
<feature type="compositionally biased region" description="Pro residues" evidence="5">
    <location>
        <begin position="383"/>
        <end position="399"/>
    </location>
</feature>
<proteinExistence type="predicted"/>
<dbReference type="GO" id="GO:0005524">
    <property type="term" value="F:ATP binding"/>
    <property type="evidence" value="ECO:0007669"/>
    <property type="project" value="UniProtKB-KW"/>
</dbReference>
<dbReference type="PANTHER" id="PTHR24348">
    <property type="entry name" value="SERINE/THREONINE-PROTEIN KINASE UNC-51-RELATED"/>
    <property type="match status" value="1"/>
</dbReference>
<keyword evidence="4" id="KW-0067">ATP-binding</keyword>
<dbReference type="AlphaFoldDB" id="A0A0S4QJP9"/>
<organism evidence="8 9">
    <name type="scientific">Parafrankia irregularis</name>
    <dbReference type="NCBI Taxonomy" id="795642"/>
    <lineage>
        <taxon>Bacteria</taxon>
        <taxon>Bacillati</taxon>
        <taxon>Actinomycetota</taxon>
        <taxon>Actinomycetes</taxon>
        <taxon>Frankiales</taxon>
        <taxon>Frankiaceae</taxon>
        <taxon>Parafrankia</taxon>
    </lineage>
</organism>
<keyword evidence="9" id="KW-1185">Reference proteome</keyword>
<dbReference type="InterPro" id="IPR045269">
    <property type="entry name" value="Atg1-like"/>
</dbReference>
<keyword evidence="2" id="KW-0547">Nucleotide-binding</keyword>
<dbReference type="GO" id="GO:0004674">
    <property type="term" value="F:protein serine/threonine kinase activity"/>
    <property type="evidence" value="ECO:0007669"/>
    <property type="project" value="UniProtKB-KW"/>
</dbReference>
<feature type="transmembrane region" description="Helical" evidence="6">
    <location>
        <begin position="405"/>
        <end position="427"/>
    </location>
</feature>
<keyword evidence="6" id="KW-0472">Membrane</keyword>
<dbReference type="InterPro" id="IPR000719">
    <property type="entry name" value="Prot_kinase_dom"/>
</dbReference>
<keyword evidence="8" id="KW-0723">Serine/threonine-protein kinase</keyword>
<evidence type="ECO:0000256" key="1">
    <source>
        <dbReference type="ARBA" id="ARBA00022679"/>
    </source>
</evidence>
<keyword evidence="6" id="KW-0812">Transmembrane</keyword>
<dbReference type="GO" id="GO:0005776">
    <property type="term" value="C:autophagosome"/>
    <property type="evidence" value="ECO:0007669"/>
    <property type="project" value="TreeGrafter"/>
</dbReference>
<dbReference type="InterPro" id="IPR011009">
    <property type="entry name" value="Kinase-like_dom_sf"/>
</dbReference>
<dbReference type="PANTHER" id="PTHR24348:SF22">
    <property type="entry name" value="NON-SPECIFIC SERINE_THREONINE PROTEIN KINASE"/>
    <property type="match status" value="1"/>
</dbReference>
<evidence type="ECO:0000256" key="5">
    <source>
        <dbReference type="SAM" id="MobiDB-lite"/>
    </source>
</evidence>
<feature type="domain" description="Protein kinase" evidence="7">
    <location>
        <begin position="1"/>
        <end position="330"/>
    </location>
</feature>
<dbReference type="Pfam" id="PF00069">
    <property type="entry name" value="Pkinase"/>
    <property type="match status" value="1"/>
</dbReference>
<accession>A0A0S4QJP9</accession>
<feature type="compositionally biased region" description="Basic residues" evidence="5">
    <location>
        <begin position="352"/>
        <end position="361"/>
    </location>
</feature>
<dbReference type="SUPFAM" id="SSF56112">
    <property type="entry name" value="Protein kinase-like (PK-like)"/>
    <property type="match status" value="1"/>
</dbReference>
<keyword evidence="1" id="KW-0808">Transferase</keyword>
<gene>
    <name evidence="8" type="ORF">Ga0074812_105115</name>
</gene>
<reference evidence="9" key="1">
    <citation type="submission" date="2015-11" db="EMBL/GenBank/DDBJ databases">
        <authorList>
            <person name="Varghese N."/>
        </authorList>
    </citation>
    <scope>NUCLEOTIDE SEQUENCE [LARGE SCALE GENOMIC DNA]</scope>
    <source>
        <strain evidence="9">DSM 45899</strain>
    </source>
</reference>
<sequence length="430" mass="47283">MTMTDSGLAGGIDGDTPEGPRGSWWVQFDPEDEVSGPPYQVQRGTLPGPGGVAQAVARKRVSPADGQAAEDLRAEIEILLTLWHAMERNGPRPDRHRPFRYPDQLVRLIGFSEHGDAPFFLTTSLSHGETLGRRLRRAGPLGADECRRLAASLFHGLYWLQAAEIVHRDLTPENILWDGQTALIFDFSHACWAGAHRPHVEAPPWSTLDPPRADLIADFTEDVSRACWLILHAATGEPPESLRSWRPDADGYWSRGDQQYPDSVPDWSGGSSSVTEPNISTWFPEGFFADVFEPGSPVVAAEMLARLRERRPEHRTRYDPAGMLAGRDRFNGLVKDKEWRRAPVAPSYPPPGRRRAGHSRRRPEPGPGPGPEQPHDEPLSHRQPPPDPYPDLGPGPGPGPVSGDLAMKVIVAIVTIVVFLLVVIVGLGSL</sequence>
<name>A0A0S4QJP9_9ACTN</name>
<dbReference type="Proteomes" id="UP000198802">
    <property type="component" value="Unassembled WGS sequence"/>
</dbReference>
<evidence type="ECO:0000313" key="9">
    <source>
        <dbReference type="Proteomes" id="UP000198802"/>
    </source>
</evidence>